<reference evidence="2 3" key="1">
    <citation type="submission" date="2021-08" db="EMBL/GenBank/DDBJ databases">
        <title>Streptomyces sp. PTM05 isolated from lichen.</title>
        <authorList>
            <person name="Somphong A."/>
            <person name="Phongsopitanun W."/>
            <person name="Tanasupawat S."/>
        </authorList>
    </citation>
    <scope>NUCLEOTIDE SEQUENCE [LARGE SCALE GENOMIC DNA]</scope>
    <source>
        <strain evidence="2 3">Ptm05</strain>
    </source>
</reference>
<protein>
    <submittedName>
        <fullName evidence="2">DUF6126 family protein</fullName>
    </submittedName>
</protein>
<dbReference type="Proteomes" id="UP001198565">
    <property type="component" value="Unassembled WGS sequence"/>
</dbReference>
<dbReference type="EMBL" id="JAINVZ010000017">
    <property type="protein sequence ID" value="MBY8887567.1"/>
    <property type="molecule type" value="Genomic_DNA"/>
</dbReference>
<keyword evidence="3" id="KW-1185">Reference proteome</keyword>
<organism evidence="2 3">
    <name type="scientific">Streptantibioticus parmotrematis</name>
    <dbReference type="NCBI Taxonomy" id="2873249"/>
    <lineage>
        <taxon>Bacteria</taxon>
        <taxon>Bacillati</taxon>
        <taxon>Actinomycetota</taxon>
        <taxon>Actinomycetes</taxon>
        <taxon>Kitasatosporales</taxon>
        <taxon>Streptomycetaceae</taxon>
        <taxon>Streptantibioticus</taxon>
    </lineage>
</organism>
<keyword evidence="1" id="KW-0472">Membrane</keyword>
<evidence type="ECO:0000256" key="1">
    <source>
        <dbReference type="SAM" id="Phobius"/>
    </source>
</evidence>
<name>A0ABS7R0L4_9ACTN</name>
<dbReference type="Pfam" id="PF19621">
    <property type="entry name" value="DUF6126"/>
    <property type="match status" value="1"/>
</dbReference>
<gene>
    <name evidence="2" type="ORF">K7472_22390</name>
</gene>
<proteinExistence type="predicted"/>
<evidence type="ECO:0000313" key="2">
    <source>
        <dbReference type="EMBL" id="MBY8887567.1"/>
    </source>
</evidence>
<comment type="caution">
    <text evidence="2">The sequence shown here is derived from an EMBL/GenBank/DDBJ whole genome shotgun (WGS) entry which is preliminary data.</text>
</comment>
<keyword evidence="1" id="KW-0812">Transmembrane</keyword>
<dbReference type="RefSeq" id="WP_222980317.1">
    <property type="nucleotide sequence ID" value="NZ_JAINVZ010000017.1"/>
</dbReference>
<feature type="transmembrane region" description="Helical" evidence="1">
    <location>
        <begin position="27"/>
        <end position="49"/>
    </location>
</feature>
<accession>A0ABS7R0L4</accession>
<dbReference type="InterPro" id="IPR046129">
    <property type="entry name" value="DUF6126"/>
</dbReference>
<sequence length="56" mass="6289">MPETGTQRAAEPATIPSLNRKWLNRGLVVRLAIYLAGSHLFAAFLFLLFELGSHRH</sequence>
<evidence type="ECO:0000313" key="3">
    <source>
        <dbReference type="Proteomes" id="UP001198565"/>
    </source>
</evidence>
<keyword evidence="1" id="KW-1133">Transmembrane helix</keyword>